<name>A0ABP7T4Y6_9PSEU</name>
<evidence type="ECO:0000259" key="1">
    <source>
        <dbReference type="Pfam" id="PF04248"/>
    </source>
</evidence>
<keyword evidence="3" id="KW-1185">Reference proteome</keyword>
<sequence length="117" mass="13009">MKLPGPNHPITVTPSSDHVVVRVGERVIADTSKSLVLQESTYPAVRYVPLADVDQSQLRRTETSTHCPYKGDAGYYTITGEPELTDVVWFYEQPYEAVREIAGHVAFYASHVSVTVD</sequence>
<evidence type="ECO:0000313" key="3">
    <source>
        <dbReference type="Proteomes" id="UP001501747"/>
    </source>
</evidence>
<proteinExistence type="predicted"/>
<dbReference type="Proteomes" id="UP001501747">
    <property type="component" value="Unassembled WGS sequence"/>
</dbReference>
<dbReference type="EMBL" id="BAABAL010000018">
    <property type="protein sequence ID" value="GAA4021141.1"/>
    <property type="molecule type" value="Genomic_DNA"/>
</dbReference>
<dbReference type="InterPro" id="IPR038694">
    <property type="entry name" value="DUF427_sf"/>
</dbReference>
<protein>
    <submittedName>
        <fullName evidence="2">DUF427 domain-containing protein</fullName>
    </submittedName>
</protein>
<dbReference type="Gene3D" id="2.170.150.40">
    <property type="entry name" value="Domain of unknown function (DUF427)"/>
    <property type="match status" value="1"/>
</dbReference>
<dbReference type="PANTHER" id="PTHR34310:SF9">
    <property type="entry name" value="BLR5716 PROTEIN"/>
    <property type="match status" value="1"/>
</dbReference>
<dbReference type="RefSeq" id="WP_344879679.1">
    <property type="nucleotide sequence ID" value="NZ_BAABAL010000018.1"/>
</dbReference>
<dbReference type="InterPro" id="IPR007361">
    <property type="entry name" value="DUF427"/>
</dbReference>
<feature type="domain" description="DUF427" evidence="1">
    <location>
        <begin position="19"/>
        <end position="109"/>
    </location>
</feature>
<reference evidence="3" key="1">
    <citation type="journal article" date="2019" name="Int. J. Syst. Evol. Microbiol.">
        <title>The Global Catalogue of Microorganisms (GCM) 10K type strain sequencing project: providing services to taxonomists for standard genome sequencing and annotation.</title>
        <authorList>
            <consortium name="The Broad Institute Genomics Platform"/>
            <consortium name="The Broad Institute Genome Sequencing Center for Infectious Disease"/>
            <person name="Wu L."/>
            <person name="Ma J."/>
        </authorList>
    </citation>
    <scope>NUCLEOTIDE SEQUENCE [LARGE SCALE GENOMIC DNA]</scope>
    <source>
        <strain evidence="3">JCM 17342</strain>
    </source>
</reference>
<comment type="caution">
    <text evidence="2">The sequence shown here is derived from an EMBL/GenBank/DDBJ whole genome shotgun (WGS) entry which is preliminary data.</text>
</comment>
<gene>
    <name evidence="2" type="ORF">GCM10022247_51650</name>
</gene>
<accession>A0ABP7T4Y6</accession>
<organism evidence="2 3">
    <name type="scientific">Allokutzneria multivorans</name>
    <dbReference type="NCBI Taxonomy" id="1142134"/>
    <lineage>
        <taxon>Bacteria</taxon>
        <taxon>Bacillati</taxon>
        <taxon>Actinomycetota</taxon>
        <taxon>Actinomycetes</taxon>
        <taxon>Pseudonocardiales</taxon>
        <taxon>Pseudonocardiaceae</taxon>
        <taxon>Allokutzneria</taxon>
    </lineage>
</organism>
<dbReference type="Pfam" id="PF04248">
    <property type="entry name" value="NTP_transf_9"/>
    <property type="match status" value="1"/>
</dbReference>
<dbReference type="PANTHER" id="PTHR34310">
    <property type="entry name" value="DUF427 DOMAIN PROTEIN (AFU_ORTHOLOGUE AFUA_3G02220)"/>
    <property type="match status" value="1"/>
</dbReference>
<evidence type="ECO:0000313" key="2">
    <source>
        <dbReference type="EMBL" id="GAA4021141.1"/>
    </source>
</evidence>